<comment type="subcellular location">
    <subcellularLocation>
        <location evidence="1">Membrane</location>
    </subcellularLocation>
</comment>
<dbReference type="PANTHER" id="PTHR23130:SF159">
    <property type="entry name" value="OS08G0335600 PROTEIN"/>
    <property type="match status" value="1"/>
</dbReference>
<gene>
    <name evidence="8" type="ORF">JRO89_XS01G0124000</name>
</gene>
<keyword evidence="2" id="KW-0813">Transport</keyword>
<organism evidence="8 9">
    <name type="scientific">Xanthoceras sorbifolium</name>
    <dbReference type="NCBI Taxonomy" id="99658"/>
    <lineage>
        <taxon>Eukaryota</taxon>
        <taxon>Viridiplantae</taxon>
        <taxon>Streptophyta</taxon>
        <taxon>Embryophyta</taxon>
        <taxon>Tracheophyta</taxon>
        <taxon>Spermatophyta</taxon>
        <taxon>Magnoliopsida</taxon>
        <taxon>eudicotyledons</taxon>
        <taxon>Gunneridae</taxon>
        <taxon>Pentapetalae</taxon>
        <taxon>rosids</taxon>
        <taxon>malvids</taxon>
        <taxon>Sapindales</taxon>
        <taxon>Sapindaceae</taxon>
        <taxon>Xanthoceroideae</taxon>
        <taxon>Xanthoceras</taxon>
    </lineage>
</organism>
<comment type="caution">
    <text evidence="8">The sequence shown here is derived from an EMBL/GenBank/DDBJ whole genome shotgun (WGS) entry which is preliminary data.</text>
</comment>
<feature type="domain" description="DOMON" evidence="7">
    <location>
        <begin position="46"/>
        <end position="159"/>
    </location>
</feature>
<keyword evidence="5" id="KW-0472">Membrane</keyword>
<accession>A0ABQ8IJ00</accession>
<dbReference type="InterPro" id="IPR045265">
    <property type="entry name" value="AIR12_DOMON"/>
</dbReference>
<evidence type="ECO:0000313" key="9">
    <source>
        <dbReference type="Proteomes" id="UP000827721"/>
    </source>
</evidence>
<protein>
    <recommendedName>
        <fullName evidence="7">DOMON domain-containing protein</fullName>
    </recommendedName>
</protein>
<evidence type="ECO:0000256" key="6">
    <source>
        <dbReference type="SAM" id="SignalP"/>
    </source>
</evidence>
<keyword evidence="9" id="KW-1185">Reference proteome</keyword>
<evidence type="ECO:0000256" key="2">
    <source>
        <dbReference type="ARBA" id="ARBA00022448"/>
    </source>
</evidence>
<dbReference type="InterPro" id="IPR005018">
    <property type="entry name" value="DOMON_domain"/>
</dbReference>
<evidence type="ECO:0000256" key="4">
    <source>
        <dbReference type="ARBA" id="ARBA00022982"/>
    </source>
</evidence>
<feature type="signal peptide" evidence="6">
    <location>
        <begin position="1"/>
        <end position="23"/>
    </location>
</feature>
<dbReference type="Pfam" id="PF04526">
    <property type="entry name" value="DUF568"/>
    <property type="match status" value="1"/>
</dbReference>
<dbReference type="PANTHER" id="PTHR23130">
    <property type="entry name" value="CYTOCHROME B561 AND DOMON DOMAIN-CONTAINING PROTEIN"/>
    <property type="match status" value="1"/>
</dbReference>
<keyword evidence="3 6" id="KW-0732">Signal</keyword>
<sequence>MEITSRAIFISCIILSFFLTSLAQTCKKYTFPSNHVFNSCRDLTVLDAHLHWTYLPPTKSVHIAYRATQTPTGWISWAINPTGSGMIGSRAIVAFRHLNGSMNVYPTPINSYNPSMSPGALTIPISNISATYANKEMTIFAFLGPLVNGTTFNHVWQAGSTVSNSIPQIHSTSGPNVESLETLDFLS</sequence>
<evidence type="ECO:0000256" key="5">
    <source>
        <dbReference type="ARBA" id="ARBA00023136"/>
    </source>
</evidence>
<name>A0ABQ8IJ00_9ROSI</name>
<evidence type="ECO:0000313" key="8">
    <source>
        <dbReference type="EMBL" id="KAH7576647.1"/>
    </source>
</evidence>
<dbReference type="EMBL" id="JAFEMO010000001">
    <property type="protein sequence ID" value="KAH7576647.1"/>
    <property type="molecule type" value="Genomic_DNA"/>
</dbReference>
<evidence type="ECO:0000259" key="7">
    <source>
        <dbReference type="PROSITE" id="PS50836"/>
    </source>
</evidence>
<evidence type="ECO:0000256" key="1">
    <source>
        <dbReference type="ARBA" id="ARBA00004370"/>
    </source>
</evidence>
<dbReference type="CDD" id="cd09629">
    <property type="entry name" value="DOMON_CIL1_like"/>
    <property type="match status" value="1"/>
</dbReference>
<reference evidence="8 9" key="1">
    <citation type="submission" date="2021-02" db="EMBL/GenBank/DDBJ databases">
        <title>Plant Genome Project.</title>
        <authorList>
            <person name="Zhang R.-G."/>
        </authorList>
    </citation>
    <scope>NUCLEOTIDE SEQUENCE [LARGE SCALE GENOMIC DNA]</scope>
    <source>
        <tissue evidence="8">Leaves</tissue>
    </source>
</reference>
<proteinExistence type="predicted"/>
<keyword evidence="4" id="KW-0249">Electron transport</keyword>
<feature type="chain" id="PRO_5047284039" description="DOMON domain-containing protein" evidence="6">
    <location>
        <begin position="24"/>
        <end position="187"/>
    </location>
</feature>
<evidence type="ECO:0000256" key="3">
    <source>
        <dbReference type="ARBA" id="ARBA00022729"/>
    </source>
</evidence>
<dbReference type="Proteomes" id="UP000827721">
    <property type="component" value="Unassembled WGS sequence"/>
</dbReference>
<dbReference type="PROSITE" id="PS50836">
    <property type="entry name" value="DOMON"/>
    <property type="match status" value="1"/>
</dbReference>